<dbReference type="EMBL" id="LAZP02000013">
    <property type="protein sequence ID" value="PFH62925.1"/>
    <property type="molecule type" value="Genomic_DNA"/>
</dbReference>
<dbReference type="AlphaFoldDB" id="A0A2A9PN57"/>
<comment type="caution">
    <text evidence="1">The sequence shown here is derived from an EMBL/GenBank/DDBJ whole genome shotgun (WGS) entry which is preliminary data.</text>
</comment>
<sequence length="115" mass="12389">MPPLACKMQKLCLTLGRPYLGDVDVTTDPPPTGSRIPPGYHLVYFTPVSMEAILGPDGSDATFNPPAPFTRRMWAGGQMSWPLATVDGKACLVVGEEVEEHTRLSIDDRGYSGPA</sequence>
<gene>
    <name evidence="1" type="ORF">XA68_10978</name>
</gene>
<name>A0A2A9PN57_OPHUN</name>
<dbReference type="PANTHER" id="PTHR28152:SF2">
    <property type="entry name" value="N-TERMINAL OF MAOC-LIKE DEHYDRATASE DOMAIN-CONTAINING PROTEIN"/>
    <property type="match status" value="1"/>
</dbReference>
<dbReference type="STRING" id="268505.A0A2A9PN57"/>
<dbReference type="GO" id="GO:0005739">
    <property type="term" value="C:mitochondrion"/>
    <property type="evidence" value="ECO:0007669"/>
    <property type="project" value="TreeGrafter"/>
</dbReference>
<evidence type="ECO:0000313" key="1">
    <source>
        <dbReference type="EMBL" id="PFH62925.1"/>
    </source>
</evidence>
<dbReference type="PANTHER" id="PTHR28152">
    <property type="entry name" value="HYDROXYACYL-THIOESTER DEHYDRATASE TYPE 2, MITOCHONDRIAL"/>
    <property type="match status" value="1"/>
</dbReference>
<dbReference type="OrthoDB" id="3257538at2759"/>
<accession>A0A2A9PN57</accession>
<dbReference type="InterPro" id="IPR052741">
    <property type="entry name" value="Mitochondrial_HTD2"/>
</dbReference>
<dbReference type="Proteomes" id="UP000037136">
    <property type="component" value="Unassembled WGS sequence"/>
</dbReference>
<proteinExistence type="predicted"/>
<organism evidence="1 2">
    <name type="scientific">Ophiocordyceps unilateralis</name>
    <name type="common">Zombie-ant fungus</name>
    <name type="synonym">Torrubia unilateralis</name>
    <dbReference type="NCBI Taxonomy" id="268505"/>
    <lineage>
        <taxon>Eukaryota</taxon>
        <taxon>Fungi</taxon>
        <taxon>Dikarya</taxon>
        <taxon>Ascomycota</taxon>
        <taxon>Pezizomycotina</taxon>
        <taxon>Sordariomycetes</taxon>
        <taxon>Hypocreomycetidae</taxon>
        <taxon>Hypocreales</taxon>
        <taxon>Ophiocordycipitaceae</taxon>
        <taxon>Ophiocordyceps</taxon>
    </lineage>
</organism>
<evidence type="ECO:0000313" key="2">
    <source>
        <dbReference type="Proteomes" id="UP000037136"/>
    </source>
</evidence>
<keyword evidence="2" id="KW-1185">Reference proteome</keyword>
<reference evidence="1 2" key="2">
    <citation type="journal article" date="2017" name="Sci. Rep.">
        <title>Ant-infecting Ophiocordyceps genomes reveal a high diversity of potential behavioral manipulation genes and a possible major role for enterotoxins.</title>
        <authorList>
            <person name="de Bekker C."/>
            <person name="Ohm R.A."/>
            <person name="Evans H.C."/>
            <person name="Brachmann A."/>
            <person name="Hughes D.P."/>
        </authorList>
    </citation>
    <scope>NUCLEOTIDE SEQUENCE [LARGE SCALE GENOMIC DNA]</scope>
    <source>
        <strain evidence="1 2">SC16a</strain>
    </source>
</reference>
<protein>
    <submittedName>
        <fullName evidence="1">Uncharacterized protein</fullName>
    </submittedName>
</protein>
<reference evidence="1 2" key="1">
    <citation type="journal article" date="2015" name="BMC Genomics">
        <title>Gene expression during zombie ant biting behavior reflects the complexity underlying fungal parasitic behavioral manipulation.</title>
        <authorList>
            <person name="de Bekker C."/>
            <person name="Ohm R.A."/>
            <person name="Loreto R.G."/>
            <person name="Sebastian A."/>
            <person name="Albert I."/>
            <person name="Merrow M."/>
            <person name="Brachmann A."/>
            <person name="Hughes D.P."/>
        </authorList>
    </citation>
    <scope>NUCLEOTIDE SEQUENCE [LARGE SCALE GENOMIC DNA]</scope>
    <source>
        <strain evidence="1 2">SC16a</strain>
    </source>
</reference>
<dbReference type="GO" id="GO:0019171">
    <property type="term" value="F:(3R)-hydroxyacyl-[acyl-carrier-protein] dehydratase activity"/>
    <property type="evidence" value="ECO:0007669"/>
    <property type="project" value="TreeGrafter"/>
</dbReference>